<dbReference type="GO" id="GO:0015095">
    <property type="term" value="F:magnesium ion transmembrane transporter activity"/>
    <property type="evidence" value="ECO:0007669"/>
    <property type="project" value="UniProtKB-UniRule"/>
</dbReference>
<organism evidence="11 12">
    <name type="scientific">Igneacidithiobacillus copahuensis</name>
    <dbReference type="NCBI Taxonomy" id="2724909"/>
    <lineage>
        <taxon>Bacteria</taxon>
        <taxon>Pseudomonadati</taxon>
        <taxon>Pseudomonadota</taxon>
        <taxon>Acidithiobacillia</taxon>
        <taxon>Acidithiobacillales</taxon>
        <taxon>Acidithiobacillaceae</taxon>
        <taxon>Igneacidithiobacillus</taxon>
    </lineage>
</organism>
<sequence length="341" mass="38897">MARRRRVSRETKVTGQVQRSGLPPGTLLDKPGAVPAELRLVVYSPQNYSVDKEANIASAAASSEAHRGVIWLHFHGTPDRAQLEELGTRFQIHPLTLEDIQSAQQHAKLEPFENYVHLQCQQISRHGHEFQVTPFHIILREGLVISVSAARQGLTTVLLDRIQNDQSRLRRSGAEYLVYALLDLVVDQAFPALQGFTDEVERLEEELLQRTHKAQLAEIQQSKRDLILFNHVLWPMQEMVSRLNHSIGEHRLLPDGLRPYLNDLYDHTIQLMSLLNSERDVVSGLMDIYLSMVNNRLSDIMRVLTIISTIFIPLTFITGIYGMNIDGIPLLHYRYGYDIVV</sequence>
<dbReference type="PANTHER" id="PTHR46494">
    <property type="entry name" value="CORA FAMILY METAL ION TRANSPORTER (EUROFUNG)"/>
    <property type="match status" value="1"/>
</dbReference>
<dbReference type="GO" id="GO:0015087">
    <property type="term" value="F:cobalt ion transmembrane transporter activity"/>
    <property type="evidence" value="ECO:0007669"/>
    <property type="project" value="UniProtKB-UniRule"/>
</dbReference>
<keyword evidence="8" id="KW-0460">Magnesium</keyword>
<evidence type="ECO:0000256" key="1">
    <source>
        <dbReference type="ARBA" id="ARBA00004651"/>
    </source>
</evidence>
<evidence type="ECO:0000256" key="6">
    <source>
        <dbReference type="ARBA" id="ARBA00022989"/>
    </source>
</evidence>
<comment type="similarity">
    <text evidence="2 8">Belongs to the CorA metal ion transporter (MIT) (TC 1.A.35) family.</text>
</comment>
<evidence type="ECO:0000313" key="11">
    <source>
        <dbReference type="EMBL" id="MBU2787125.1"/>
    </source>
</evidence>
<dbReference type="Gene3D" id="3.30.460.20">
    <property type="entry name" value="CorA soluble domain-like"/>
    <property type="match status" value="1"/>
</dbReference>
<dbReference type="RefSeq" id="WP_215885366.1">
    <property type="nucleotide sequence ID" value="NZ_JAAXYO010000033.1"/>
</dbReference>
<keyword evidence="3 8" id="KW-0813">Transport</keyword>
<dbReference type="Gene3D" id="1.20.58.340">
    <property type="entry name" value="Magnesium transport protein CorA, transmembrane region"/>
    <property type="match status" value="2"/>
</dbReference>
<evidence type="ECO:0000256" key="8">
    <source>
        <dbReference type="RuleBase" id="RU362010"/>
    </source>
</evidence>
<comment type="subcellular location">
    <subcellularLocation>
        <location evidence="1">Cell membrane</location>
        <topology evidence="1">Multi-pass membrane protein</topology>
    </subcellularLocation>
    <subcellularLocation>
        <location evidence="8">Membrane</location>
        <topology evidence="8">Multi-pass membrane protein</topology>
    </subcellularLocation>
</comment>
<gene>
    <name evidence="8 11" type="primary">corA</name>
    <name evidence="11" type="ORF">HFQ13_02675</name>
</gene>
<evidence type="ECO:0000256" key="2">
    <source>
        <dbReference type="ARBA" id="ARBA00009765"/>
    </source>
</evidence>
<dbReference type="NCBIfam" id="TIGR00383">
    <property type="entry name" value="corA"/>
    <property type="match status" value="1"/>
</dbReference>
<dbReference type="SUPFAM" id="SSF143865">
    <property type="entry name" value="CorA soluble domain-like"/>
    <property type="match status" value="1"/>
</dbReference>
<dbReference type="Pfam" id="PF01544">
    <property type="entry name" value="CorA"/>
    <property type="match status" value="1"/>
</dbReference>
<comment type="caution">
    <text evidence="11">The sequence shown here is derived from an EMBL/GenBank/DDBJ whole genome shotgun (WGS) entry which is preliminary data.</text>
</comment>
<feature type="transmembrane region" description="Helical" evidence="8">
    <location>
        <begin position="300"/>
        <end position="323"/>
    </location>
</feature>
<dbReference type="GO" id="GO:0050897">
    <property type="term" value="F:cobalt ion binding"/>
    <property type="evidence" value="ECO:0007669"/>
    <property type="project" value="TreeGrafter"/>
</dbReference>
<reference evidence="11" key="1">
    <citation type="journal article" date="2021" name="ISME J.">
        <title>Genomic evolution of the class Acidithiobacillia: deep-branching Proteobacteria living in extreme acidic conditions.</title>
        <authorList>
            <person name="Moya-Beltran A."/>
            <person name="Beard S."/>
            <person name="Rojas-Villalobos C."/>
            <person name="Issotta F."/>
            <person name="Gallardo Y."/>
            <person name="Ulloa R."/>
            <person name="Giaveno A."/>
            <person name="Degli Esposti M."/>
            <person name="Johnson D.B."/>
            <person name="Quatrini R."/>
        </authorList>
    </citation>
    <scope>NUCLEOTIDE SEQUENCE</scope>
    <source>
        <strain evidence="11">VAN18-1</strain>
    </source>
</reference>
<dbReference type="SUPFAM" id="SSF144083">
    <property type="entry name" value="Magnesium transport protein CorA, transmembrane region"/>
    <property type="match status" value="1"/>
</dbReference>
<dbReference type="EMBL" id="JAAXYO010000033">
    <property type="protein sequence ID" value="MBU2787125.1"/>
    <property type="molecule type" value="Genomic_DNA"/>
</dbReference>
<evidence type="ECO:0000256" key="3">
    <source>
        <dbReference type="ARBA" id="ARBA00022448"/>
    </source>
</evidence>
<dbReference type="InterPro" id="IPR002523">
    <property type="entry name" value="MgTranspt_CorA/ZnTranspt_ZntB"/>
</dbReference>
<name>A0AAE2YNG5_9PROT</name>
<keyword evidence="6 8" id="KW-1133">Transmembrane helix</keyword>
<keyword evidence="12" id="KW-1185">Reference proteome</keyword>
<evidence type="ECO:0000313" key="12">
    <source>
        <dbReference type="Proteomes" id="UP001197378"/>
    </source>
</evidence>
<evidence type="ECO:0000256" key="10">
    <source>
        <dbReference type="SAM" id="MobiDB-lite"/>
    </source>
</evidence>
<dbReference type="InterPro" id="IPR045861">
    <property type="entry name" value="CorA_cytoplasmic_dom"/>
</dbReference>
<accession>A0AAE2YNG5</accession>
<evidence type="ECO:0000256" key="7">
    <source>
        <dbReference type="ARBA" id="ARBA00023136"/>
    </source>
</evidence>
<dbReference type="PANTHER" id="PTHR46494:SF1">
    <property type="entry name" value="CORA FAMILY METAL ION TRANSPORTER (EUROFUNG)"/>
    <property type="match status" value="1"/>
</dbReference>
<keyword evidence="8" id="KW-0406">Ion transport</keyword>
<dbReference type="InterPro" id="IPR045863">
    <property type="entry name" value="CorA_TM1_TM2"/>
</dbReference>
<evidence type="ECO:0000256" key="4">
    <source>
        <dbReference type="ARBA" id="ARBA00022475"/>
    </source>
</evidence>
<feature type="region of interest" description="Disordered" evidence="10">
    <location>
        <begin position="1"/>
        <end position="29"/>
    </location>
</feature>
<feature type="non-terminal residue" evidence="11">
    <location>
        <position position="341"/>
    </location>
</feature>
<evidence type="ECO:0000256" key="5">
    <source>
        <dbReference type="ARBA" id="ARBA00022692"/>
    </source>
</evidence>
<dbReference type="Proteomes" id="UP001197378">
    <property type="component" value="Unassembled WGS sequence"/>
</dbReference>
<keyword evidence="4 8" id="KW-1003">Cell membrane</keyword>
<comment type="caution">
    <text evidence="8">Lacks conserved residue(s) required for the propagation of feature annotation.</text>
</comment>
<feature type="coiled-coil region" evidence="9">
    <location>
        <begin position="193"/>
        <end position="220"/>
    </location>
</feature>
<dbReference type="CDD" id="cd12828">
    <property type="entry name" value="TmCorA-like_1"/>
    <property type="match status" value="1"/>
</dbReference>
<dbReference type="InterPro" id="IPR004488">
    <property type="entry name" value="Mg/Co-transport_prot_CorA"/>
</dbReference>
<comment type="function">
    <text evidence="8">Mediates influx of magnesium ions.</text>
</comment>
<keyword evidence="9" id="KW-0175">Coiled coil</keyword>
<dbReference type="AlphaFoldDB" id="A0AAE2YNG5"/>
<evidence type="ECO:0000256" key="9">
    <source>
        <dbReference type="SAM" id="Coils"/>
    </source>
</evidence>
<keyword evidence="7 8" id="KW-0472">Membrane</keyword>
<proteinExistence type="inferred from homology"/>
<dbReference type="GO" id="GO:0005886">
    <property type="term" value="C:plasma membrane"/>
    <property type="evidence" value="ECO:0007669"/>
    <property type="project" value="UniProtKB-SubCell"/>
</dbReference>
<keyword evidence="5 8" id="KW-0812">Transmembrane</keyword>
<dbReference type="GO" id="GO:0000287">
    <property type="term" value="F:magnesium ion binding"/>
    <property type="evidence" value="ECO:0007669"/>
    <property type="project" value="TreeGrafter"/>
</dbReference>
<protein>
    <recommendedName>
        <fullName evidence="8">Magnesium transport protein CorA</fullName>
    </recommendedName>
</protein>